<gene>
    <name evidence="1" type="ORF">IAA17_10215</name>
</gene>
<dbReference type="PIRSF" id="PIRSF001439">
    <property type="entry name" value="CryM"/>
    <property type="match status" value="1"/>
</dbReference>
<dbReference type="AlphaFoldDB" id="A0A9D2GJS0"/>
<reference evidence="1" key="1">
    <citation type="journal article" date="2021" name="PeerJ">
        <title>Extensive microbial diversity within the chicken gut microbiome revealed by metagenomics and culture.</title>
        <authorList>
            <person name="Gilroy R."/>
            <person name="Ravi A."/>
            <person name="Getino M."/>
            <person name="Pursley I."/>
            <person name="Horton D.L."/>
            <person name="Alikhan N.F."/>
            <person name="Baker D."/>
            <person name="Gharbi K."/>
            <person name="Hall N."/>
            <person name="Watson M."/>
            <person name="Adriaenssens E.M."/>
            <person name="Foster-Nyarko E."/>
            <person name="Jarju S."/>
            <person name="Secka A."/>
            <person name="Antonio M."/>
            <person name="Oren A."/>
            <person name="Chaudhuri R.R."/>
            <person name="La Ragione R."/>
            <person name="Hildebrand F."/>
            <person name="Pallen M.J."/>
        </authorList>
    </citation>
    <scope>NUCLEOTIDE SEQUENCE</scope>
    <source>
        <strain evidence="1">ChiBcec1-1093</strain>
    </source>
</reference>
<organism evidence="1 2">
    <name type="scientific">Candidatus Lachnoclostridium stercorigallinarum</name>
    <dbReference type="NCBI Taxonomy" id="2838634"/>
    <lineage>
        <taxon>Bacteria</taxon>
        <taxon>Bacillati</taxon>
        <taxon>Bacillota</taxon>
        <taxon>Clostridia</taxon>
        <taxon>Lachnospirales</taxon>
        <taxon>Lachnospiraceae</taxon>
    </lineage>
</organism>
<proteinExistence type="predicted"/>
<evidence type="ECO:0000313" key="1">
    <source>
        <dbReference type="EMBL" id="HIZ80147.1"/>
    </source>
</evidence>
<dbReference type="Proteomes" id="UP000824101">
    <property type="component" value="Unassembled WGS sequence"/>
</dbReference>
<evidence type="ECO:0000313" key="2">
    <source>
        <dbReference type="Proteomes" id="UP000824101"/>
    </source>
</evidence>
<name>A0A9D2GJS0_9FIRM</name>
<dbReference type="InterPro" id="IPR023401">
    <property type="entry name" value="ODC_N"/>
</dbReference>
<comment type="caution">
    <text evidence="1">The sequence shown here is derived from an EMBL/GenBank/DDBJ whole genome shotgun (WGS) entry which is preliminary data.</text>
</comment>
<dbReference type="SUPFAM" id="SSF51735">
    <property type="entry name" value="NAD(P)-binding Rossmann-fold domains"/>
    <property type="match status" value="1"/>
</dbReference>
<sequence>GPRADEHGLQVNFPAKSDIPGFPLDDGPDRRFMAMPAYLGGKYHVAGQKYYGSNSRNLQKGLPRSILMVTLSDVDTGAPLAVMSANLLSAMRTGAMPALAAEYLAKKDSRVLSLIGPGVINKCAFRCYMEALPGIDTVKIKGSTPESRSARAMKEYIEAEYPHIRKIILCSTLEEACREADVVSEAVSVTKAEMEEFKPDWFDKGAAVFSMGSFFVKEYEKLLGTRMVVDNYGMYEKYMSNFIARGPVDEFGKKREWCIMGMHFVHLVNTGQAERSQVLSLSDLVNGKAKGRTSDDEVVMCSIGGMPLEDLSWGWECWQEARRKGLGTVLNLWEEPYMK</sequence>
<dbReference type="PANTHER" id="PTHR13812:SF19">
    <property type="entry name" value="KETIMINE REDUCTASE MU-CRYSTALLIN"/>
    <property type="match status" value="1"/>
</dbReference>
<dbReference type="Gene3D" id="3.30.1780.10">
    <property type="entry name" value="ornithine cyclodeaminase, domain 1"/>
    <property type="match status" value="1"/>
</dbReference>
<accession>A0A9D2GJS0</accession>
<dbReference type="Pfam" id="PF02423">
    <property type="entry name" value="OCD_Mu_crystall"/>
    <property type="match status" value="1"/>
</dbReference>
<dbReference type="GO" id="GO:0005737">
    <property type="term" value="C:cytoplasm"/>
    <property type="evidence" value="ECO:0007669"/>
    <property type="project" value="TreeGrafter"/>
</dbReference>
<dbReference type="PANTHER" id="PTHR13812">
    <property type="entry name" value="KETIMINE REDUCTASE MU-CRYSTALLIN"/>
    <property type="match status" value="1"/>
</dbReference>
<protein>
    <submittedName>
        <fullName evidence="1">Ornithine cyclodeaminase</fullName>
    </submittedName>
</protein>
<reference evidence="1" key="2">
    <citation type="submission" date="2021-04" db="EMBL/GenBank/DDBJ databases">
        <authorList>
            <person name="Gilroy R."/>
        </authorList>
    </citation>
    <scope>NUCLEOTIDE SEQUENCE</scope>
    <source>
        <strain evidence="1">ChiBcec1-1093</strain>
    </source>
</reference>
<dbReference type="EMBL" id="DXBC01000164">
    <property type="protein sequence ID" value="HIZ80147.1"/>
    <property type="molecule type" value="Genomic_DNA"/>
</dbReference>
<dbReference type="InterPro" id="IPR003462">
    <property type="entry name" value="ODC_Mu_crystall"/>
</dbReference>
<dbReference type="Gene3D" id="3.40.50.720">
    <property type="entry name" value="NAD(P)-binding Rossmann-like Domain"/>
    <property type="match status" value="1"/>
</dbReference>
<dbReference type="InterPro" id="IPR036291">
    <property type="entry name" value="NAD(P)-bd_dom_sf"/>
</dbReference>
<feature type="non-terminal residue" evidence="1">
    <location>
        <position position="1"/>
    </location>
</feature>